<dbReference type="EMBL" id="JAATJH010000003">
    <property type="protein sequence ID" value="NJC26752.1"/>
    <property type="molecule type" value="Genomic_DNA"/>
</dbReference>
<gene>
    <name evidence="1" type="ORF">GGR27_002262</name>
</gene>
<evidence type="ECO:0000313" key="1">
    <source>
        <dbReference type="EMBL" id="NJC26752.1"/>
    </source>
</evidence>
<comment type="caution">
    <text evidence="1">The sequence shown here is derived from an EMBL/GenBank/DDBJ whole genome shotgun (WGS) entry which is preliminary data.</text>
</comment>
<reference evidence="1 2" key="1">
    <citation type="submission" date="2020-03" db="EMBL/GenBank/DDBJ databases">
        <title>Genomic Encyclopedia of Type Strains, Phase IV (KMG-IV): sequencing the most valuable type-strain genomes for metagenomic binning, comparative biology and taxonomic classification.</title>
        <authorList>
            <person name="Goeker M."/>
        </authorList>
    </citation>
    <scope>NUCLEOTIDE SEQUENCE [LARGE SCALE GENOMIC DNA]</scope>
    <source>
        <strain evidence="1 2">DSM 105096</strain>
    </source>
</reference>
<protein>
    <submittedName>
        <fullName evidence="1">Uncharacterized protein</fullName>
    </submittedName>
</protein>
<name>A0ABX0XC04_9BACT</name>
<proteinExistence type="predicted"/>
<organism evidence="1 2">
    <name type="scientific">Neolewinella antarctica</name>
    <dbReference type="NCBI Taxonomy" id="442734"/>
    <lineage>
        <taxon>Bacteria</taxon>
        <taxon>Pseudomonadati</taxon>
        <taxon>Bacteroidota</taxon>
        <taxon>Saprospiria</taxon>
        <taxon>Saprospirales</taxon>
        <taxon>Lewinellaceae</taxon>
        <taxon>Neolewinella</taxon>
    </lineage>
</organism>
<accession>A0ABX0XC04</accession>
<dbReference type="RefSeq" id="WP_168037516.1">
    <property type="nucleotide sequence ID" value="NZ_JAATJH010000003.1"/>
</dbReference>
<keyword evidence="2" id="KW-1185">Reference proteome</keyword>
<evidence type="ECO:0000313" key="2">
    <source>
        <dbReference type="Proteomes" id="UP000770785"/>
    </source>
</evidence>
<sequence>MQLIQQPDNAALAEYVSEPSPDKKLLVVYDAELPFLERVLAAAGYDDPPRQLHLVRAEKTDEFGIDLSVLAGRLEVDQIMLFGQDLSALGIHFSVVANLPVEIAGRTYLIGESLSHIAGEKEAGNNTPAAALWRGVKGAFLRKTDVPN</sequence>
<dbReference type="Proteomes" id="UP000770785">
    <property type="component" value="Unassembled WGS sequence"/>
</dbReference>